<evidence type="ECO:0008006" key="9">
    <source>
        <dbReference type="Google" id="ProtNLM"/>
    </source>
</evidence>
<keyword evidence="2 4" id="KW-0560">Oxidoreductase</keyword>
<organism evidence="7 8">
    <name type="scientific">Ascobolus immersus RN42</name>
    <dbReference type="NCBI Taxonomy" id="1160509"/>
    <lineage>
        <taxon>Eukaryota</taxon>
        <taxon>Fungi</taxon>
        <taxon>Dikarya</taxon>
        <taxon>Ascomycota</taxon>
        <taxon>Pezizomycotina</taxon>
        <taxon>Pezizomycetes</taxon>
        <taxon>Pezizales</taxon>
        <taxon>Ascobolaceae</taxon>
        <taxon>Ascobolus</taxon>
    </lineage>
</organism>
<dbReference type="InterPro" id="IPR036291">
    <property type="entry name" value="NAD(P)-bd_dom_sf"/>
</dbReference>
<evidence type="ECO:0000256" key="2">
    <source>
        <dbReference type="ARBA" id="ARBA00023002"/>
    </source>
</evidence>
<dbReference type="InterPro" id="IPR029753">
    <property type="entry name" value="D-isomer_DH_CS"/>
</dbReference>
<evidence type="ECO:0000313" key="8">
    <source>
        <dbReference type="Proteomes" id="UP000275078"/>
    </source>
</evidence>
<dbReference type="SUPFAM" id="SSF51735">
    <property type="entry name" value="NAD(P)-binding Rossmann-fold domains"/>
    <property type="match status" value="1"/>
</dbReference>
<feature type="domain" description="D-isomer specific 2-hydroxyacid dehydrogenase catalytic" evidence="5">
    <location>
        <begin position="28"/>
        <end position="351"/>
    </location>
</feature>
<feature type="domain" description="D-isomer specific 2-hydroxyacid dehydrogenase NAD-binding" evidence="6">
    <location>
        <begin position="131"/>
        <end position="321"/>
    </location>
</feature>
<dbReference type="Pfam" id="PF02826">
    <property type="entry name" value="2-Hacid_dh_C"/>
    <property type="match status" value="1"/>
</dbReference>
<evidence type="ECO:0000259" key="5">
    <source>
        <dbReference type="Pfam" id="PF00389"/>
    </source>
</evidence>
<dbReference type="EMBL" id="ML119681">
    <property type="protein sequence ID" value="RPA81183.1"/>
    <property type="molecule type" value="Genomic_DNA"/>
</dbReference>
<proteinExistence type="inferred from homology"/>
<dbReference type="PANTHER" id="PTHR43026">
    <property type="entry name" value="2-HYDROXYACID DEHYDROGENASE HOMOLOG 1-RELATED"/>
    <property type="match status" value="1"/>
</dbReference>
<dbReference type="Pfam" id="PF00389">
    <property type="entry name" value="2-Hacid_dh"/>
    <property type="match status" value="1"/>
</dbReference>
<dbReference type="STRING" id="1160509.A0A3N4I521"/>
<reference evidence="7 8" key="1">
    <citation type="journal article" date="2018" name="Nat. Ecol. Evol.">
        <title>Pezizomycetes genomes reveal the molecular basis of ectomycorrhizal truffle lifestyle.</title>
        <authorList>
            <person name="Murat C."/>
            <person name="Payen T."/>
            <person name="Noel B."/>
            <person name="Kuo A."/>
            <person name="Morin E."/>
            <person name="Chen J."/>
            <person name="Kohler A."/>
            <person name="Krizsan K."/>
            <person name="Balestrini R."/>
            <person name="Da Silva C."/>
            <person name="Montanini B."/>
            <person name="Hainaut M."/>
            <person name="Levati E."/>
            <person name="Barry K.W."/>
            <person name="Belfiori B."/>
            <person name="Cichocki N."/>
            <person name="Clum A."/>
            <person name="Dockter R.B."/>
            <person name="Fauchery L."/>
            <person name="Guy J."/>
            <person name="Iotti M."/>
            <person name="Le Tacon F."/>
            <person name="Lindquist E.A."/>
            <person name="Lipzen A."/>
            <person name="Malagnac F."/>
            <person name="Mello A."/>
            <person name="Molinier V."/>
            <person name="Miyauchi S."/>
            <person name="Poulain J."/>
            <person name="Riccioni C."/>
            <person name="Rubini A."/>
            <person name="Sitrit Y."/>
            <person name="Splivallo R."/>
            <person name="Traeger S."/>
            <person name="Wang M."/>
            <person name="Zifcakova L."/>
            <person name="Wipf D."/>
            <person name="Zambonelli A."/>
            <person name="Paolocci F."/>
            <person name="Nowrousian M."/>
            <person name="Ottonello S."/>
            <person name="Baldrian P."/>
            <person name="Spatafora J.W."/>
            <person name="Henrissat B."/>
            <person name="Nagy L.G."/>
            <person name="Aury J.M."/>
            <person name="Wincker P."/>
            <person name="Grigoriev I.V."/>
            <person name="Bonfante P."/>
            <person name="Martin F.M."/>
        </authorList>
    </citation>
    <scope>NUCLEOTIDE SEQUENCE [LARGE SCALE GENOMIC DNA]</scope>
    <source>
        <strain evidence="7 8">RN42</strain>
    </source>
</reference>
<evidence type="ECO:0000259" key="6">
    <source>
        <dbReference type="Pfam" id="PF02826"/>
    </source>
</evidence>
<name>A0A3N4I521_ASCIM</name>
<dbReference type="GO" id="GO:0008720">
    <property type="term" value="F:D-lactate dehydrogenase (NAD+) activity"/>
    <property type="evidence" value="ECO:0007669"/>
    <property type="project" value="TreeGrafter"/>
</dbReference>
<dbReference type="CDD" id="cd12183">
    <property type="entry name" value="LDH_like_2"/>
    <property type="match status" value="1"/>
</dbReference>
<comment type="similarity">
    <text evidence="1 4">Belongs to the D-isomer specific 2-hydroxyacid dehydrogenase family.</text>
</comment>
<dbReference type="InterPro" id="IPR006139">
    <property type="entry name" value="D-isomer_2_OHA_DH_cat_dom"/>
</dbReference>
<accession>A0A3N4I521</accession>
<keyword evidence="8" id="KW-1185">Reference proteome</keyword>
<keyword evidence="3" id="KW-0520">NAD</keyword>
<dbReference type="AlphaFoldDB" id="A0A3N4I521"/>
<dbReference type="PROSITE" id="PS00671">
    <property type="entry name" value="D_2_HYDROXYACID_DH_3"/>
    <property type="match status" value="1"/>
</dbReference>
<gene>
    <name evidence="7" type="ORF">BJ508DRAFT_414855</name>
</gene>
<evidence type="ECO:0000256" key="3">
    <source>
        <dbReference type="ARBA" id="ARBA00023027"/>
    </source>
</evidence>
<evidence type="ECO:0000256" key="4">
    <source>
        <dbReference type="RuleBase" id="RU003719"/>
    </source>
</evidence>
<dbReference type="InterPro" id="IPR058205">
    <property type="entry name" value="D-LDH-like"/>
</dbReference>
<dbReference type="SUPFAM" id="SSF52283">
    <property type="entry name" value="Formate/glycerate dehydrogenase catalytic domain-like"/>
    <property type="match status" value="1"/>
</dbReference>
<sequence>MKVAFFNSKNASFLGTPQFQQKADGSDDQYDIESFQKAAGRNSQGLEFNFLSVSLDRSTAPLAKDHEAICIFVNDTCDAETLDVLHSVGVKYIALRCAGFNNVDLDKAKSLGIKVCRVPAYSPEAVAEFAVGMILTVVRKYHKSFSRVREGNFLLDGLLGFNLNGKTVGLIGTGRIGMLTGKILAHGFGCNVIAYDVYPNEEAAEKHGIKYVEKLDELLVASDIISLHCPLNDGTYHILNDDALKKTKKGVVIINTSRGGLIDTNALIRFLKTDHLGAVGMDVYEQESAYFFSDSSEKIIQDDILARLLSFYNVFISGHQAFLTKEALAGIAETTLSNLKQLNDTETCENIL</sequence>
<dbReference type="PROSITE" id="PS00670">
    <property type="entry name" value="D_2_HYDROXYACID_DH_2"/>
    <property type="match status" value="1"/>
</dbReference>
<evidence type="ECO:0000313" key="7">
    <source>
        <dbReference type="EMBL" id="RPA81183.1"/>
    </source>
</evidence>
<dbReference type="GO" id="GO:0051287">
    <property type="term" value="F:NAD binding"/>
    <property type="evidence" value="ECO:0007669"/>
    <property type="project" value="InterPro"/>
</dbReference>
<protein>
    <recommendedName>
        <fullName evidence="9">D-lactate dehydrogenase</fullName>
    </recommendedName>
</protein>
<dbReference type="PANTHER" id="PTHR43026:SF1">
    <property type="entry name" value="2-HYDROXYACID DEHYDROGENASE HOMOLOG 1-RELATED"/>
    <property type="match status" value="1"/>
</dbReference>
<dbReference type="InterPro" id="IPR006140">
    <property type="entry name" value="D-isomer_DH_NAD-bd"/>
</dbReference>
<dbReference type="Proteomes" id="UP000275078">
    <property type="component" value="Unassembled WGS sequence"/>
</dbReference>
<evidence type="ECO:0000256" key="1">
    <source>
        <dbReference type="ARBA" id="ARBA00005854"/>
    </source>
</evidence>
<dbReference type="OrthoDB" id="298012at2759"/>
<dbReference type="Gene3D" id="3.40.50.720">
    <property type="entry name" value="NAD(P)-binding Rossmann-like Domain"/>
    <property type="match status" value="2"/>
</dbReference>